<evidence type="ECO:0000256" key="3">
    <source>
        <dbReference type="ARBA" id="ARBA00022679"/>
    </source>
</evidence>
<sequence length="598" mass="66851">MTDSEGTKGTGMPDMEAYAAFVSDAAGKSQQMIEEFLESQPTEVRSALDPMNLTPAILDLTRKMVADPNAFMRNQISFFEDYLKLVDASARRMAGMETMPVIEPTKGDKRFKAAGWSEQAPFDFIKQSYLLASRYIMQMVSNVHGLDPKEARKVEFFTKQMVDAASPSNFLLTNPEAIQATIESKGENLVRGMQHLLDDFQRNEGMPLVKMVDDSKFAVGENLATTPGKVVFRNRLFELIQYSPTTKDVYATPIVIFPPWINKFYILDLSAEKSFVSWAVAQGFTVFIVSWVNPDASYADCDIATYVNEGFLEAITVVQEITGEPSVHAVGYCVAGTILSMVLAYLHAEGREGIVKSATFFTAQVDFSEAGDLSVFIDDEQLALIDRMMTEKGYLDKRAMALTFNMLRSNDLIWSYVVNNYLMGREPMAFDLLYWNCDSTNLPRAFHKQYLNWMYKSNALVEPGAIEIMGQPIDLTSVETPCYIQAGREDHIAPPRSVFKITEQFQGPMRFVLAGSGHIAGVVNPPAANKYQYWTNDNRYKGFDAFLDGATETLGSWWPDWAAWLGTRSGKKVPAREPGKGPHKALEDAPGSYVKVKS</sequence>
<evidence type="ECO:0000313" key="8">
    <source>
        <dbReference type="EMBL" id="WCL53112.1"/>
    </source>
</evidence>
<dbReference type="Pfam" id="PF07167">
    <property type="entry name" value="PhaC_N"/>
    <property type="match status" value="1"/>
</dbReference>
<dbReference type="EMBL" id="CP116805">
    <property type="protein sequence ID" value="WCL53112.1"/>
    <property type="molecule type" value="Genomic_DNA"/>
</dbReference>
<dbReference type="Gene3D" id="3.40.50.1820">
    <property type="entry name" value="alpha/beta hydrolase"/>
    <property type="match status" value="1"/>
</dbReference>
<evidence type="ECO:0000256" key="2">
    <source>
        <dbReference type="ARBA" id="ARBA00022490"/>
    </source>
</evidence>
<evidence type="ECO:0000259" key="6">
    <source>
        <dbReference type="Pfam" id="PF00561"/>
    </source>
</evidence>
<dbReference type="GO" id="GO:0005737">
    <property type="term" value="C:cytoplasm"/>
    <property type="evidence" value="ECO:0007669"/>
    <property type="project" value="UniProtKB-SubCell"/>
</dbReference>
<dbReference type="KEGG" id="gso:PH603_11240"/>
<protein>
    <submittedName>
        <fullName evidence="8">Class I poly(R)-hydroxyalkanoic acid synthase</fullName>
    </submittedName>
</protein>
<dbReference type="GO" id="GO:0042619">
    <property type="term" value="P:poly-hydroxybutyrate biosynthetic process"/>
    <property type="evidence" value="ECO:0007669"/>
    <property type="project" value="InterPro"/>
</dbReference>
<keyword evidence="2" id="KW-0963">Cytoplasm</keyword>
<evidence type="ECO:0000256" key="4">
    <source>
        <dbReference type="ARBA" id="ARBA00023315"/>
    </source>
</evidence>
<name>A0AAE9XLH5_9PROT</name>
<keyword evidence="4" id="KW-0012">Acyltransferase</keyword>
<dbReference type="InterPro" id="IPR029058">
    <property type="entry name" value="AB_hydrolase_fold"/>
</dbReference>
<feature type="region of interest" description="Disordered" evidence="5">
    <location>
        <begin position="572"/>
        <end position="598"/>
    </location>
</feature>
<keyword evidence="9" id="KW-1185">Reference proteome</keyword>
<evidence type="ECO:0000313" key="9">
    <source>
        <dbReference type="Proteomes" id="UP001217500"/>
    </source>
</evidence>
<evidence type="ECO:0000259" key="7">
    <source>
        <dbReference type="Pfam" id="PF07167"/>
    </source>
</evidence>
<dbReference type="PANTHER" id="PTHR36837:SF5">
    <property type="entry name" value="POLY-3-HYDROXYBUTYRATE SYNTHASE"/>
    <property type="match status" value="1"/>
</dbReference>
<dbReference type="NCBIfam" id="TIGR01838">
    <property type="entry name" value="PHA_synth_I"/>
    <property type="match status" value="1"/>
</dbReference>
<evidence type="ECO:0000256" key="1">
    <source>
        <dbReference type="ARBA" id="ARBA00004496"/>
    </source>
</evidence>
<dbReference type="InterPro" id="IPR051321">
    <property type="entry name" value="PHA/PHB_synthase"/>
</dbReference>
<dbReference type="InterPro" id="IPR000073">
    <property type="entry name" value="AB_hydrolase_1"/>
</dbReference>
<dbReference type="SUPFAM" id="SSF53474">
    <property type="entry name" value="alpha/beta-Hydrolases"/>
    <property type="match status" value="1"/>
</dbReference>
<keyword evidence="3" id="KW-0808">Transferase</keyword>
<dbReference type="AlphaFoldDB" id="A0AAE9XLH5"/>
<organism evidence="8 9">
    <name type="scientific">Gimibacter soli</name>
    <dbReference type="NCBI Taxonomy" id="3024400"/>
    <lineage>
        <taxon>Bacteria</taxon>
        <taxon>Pseudomonadati</taxon>
        <taxon>Pseudomonadota</taxon>
        <taxon>Alphaproteobacteria</taxon>
        <taxon>Kordiimonadales</taxon>
        <taxon>Temperatibacteraceae</taxon>
        <taxon>Gimibacter</taxon>
    </lineage>
</organism>
<dbReference type="PANTHER" id="PTHR36837">
    <property type="entry name" value="POLY(3-HYDROXYALKANOATE) POLYMERASE SUBUNIT PHAC"/>
    <property type="match status" value="1"/>
</dbReference>
<dbReference type="Pfam" id="PF00561">
    <property type="entry name" value="Abhydrolase_1"/>
    <property type="match status" value="1"/>
</dbReference>
<dbReference type="InterPro" id="IPR010963">
    <property type="entry name" value="PHA_synth_I"/>
</dbReference>
<feature type="compositionally biased region" description="Basic and acidic residues" evidence="5">
    <location>
        <begin position="574"/>
        <end position="587"/>
    </location>
</feature>
<comment type="subcellular location">
    <subcellularLocation>
        <location evidence="1">Cytoplasm</location>
    </subcellularLocation>
</comment>
<evidence type="ECO:0000256" key="5">
    <source>
        <dbReference type="SAM" id="MobiDB-lite"/>
    </source>
</evidence>
<proteinExistence type="predicted"/>
<dbReference type="InterPro" id="IPR010941">
    <property type="entry name" value="PhaC_N"/>
</dbReference>
<gene>
    <name evidence="8" type="primary">phaC</name>
    <name evidence="8" type="ORF">PH603_11240</name>
</gene>
<dbReference type="Proteomes" id="UP001217500">
    <property type="component" value="Chromosome"/>
</dbReference>
<dbReference type="GO" id="GO:0016746">
    <property type="term" value="F:acyltransferase activity"/>
    <property type="evidence" value="ECO:0007669"/>
    <property type="project" value="UniProtKB-KW"/>
</dbReference>
<feature type="domain" description="Poly-beta-hydroxybutyrate polymerase N-terminal" evidence="7">
    <location>
        <begin position="108"/>
        <end position="279"/>
    </location>
</feature>
<reference evidence="8" key="1">
    <citation type="submission" date="2023-01" db="EMBL/GenBank/DDBJ databases">
        <title>The genome sequence of Kordiimonadaceae bacterium 6D33.</title>
        <authorList>
            <person name="Liu Y."/>
        </authorList>
    </citation>
    <scope>NUCLEOTIDE SEQUENCE</scope>
    <source>
        <strain evidence="8">6D33</strain>
    </source>
</reference>
<dbReference type="RefSeq" id="WP_289502624.1">
    <property type="nucleotide sequence ID" value="NZ_CP116805.1"/>
</dbReference>
<accession>A0AAE9XLH5</accession>
<feature type="domain" description="AB hydrolase-1" evidence="6">
    <location>
        <begin position="281"/>
        <end position="524"/>
    </location>
</feature>